<gene>
    <name evidence="1" type="ORF">DFQ00_102358</name>
    <name evidence="2" type="ORF">HUB98_06005</name>
</gene>
<evidence type="ECO:0000313" key="2">
    <source>
        <dbReference type="EMBL" id="QKS55933.1"/>
    </source>
</evidence>
<accession>A0A2V4W8B9</accession>
<evidence type="ECO:0000313" key="1">
    <source>
        <dbReference type="EMBL" id="PYE51563.1"/>
    </source>
</evidence>
<dbReference type="AlphaFoldDB" id="A0A2V4W8B9"/>
<reference evidence="2 4" key="2">
    <citation type="submission" date="2020-06" db="EMBL/GenBank/DDBJ databases">
        <title>Complete genome of Paenibacillus barcinonensis KACC11450.</title>
        <authorList>
            <person name="Kim M."/>
            <person name="Park Y.-J."/>
            <person name="Shin J.-H."/>
        </authorList>
    </citation>
    <scope>NUCLEOTIDE SEQUENCE [LARGE SCALE GENOMIC DNA]</scope>
    <source>
        <strain evidence="2 4">KACC11450</strain>
    </source>
</reference>
<reference evidence="1 3" key="1">
    <citation type="submission" date="2018-06" db="EMBL/GenBank/DDBJ databases">
        <title>Genomic Encyclopedia of Type Strains, Phase III (KMG-III): the genomes of soil and plant-associated and newly described type strains.</title>
        <authorList>
            <person name="Whitman W."/>
        </authorList>
    </citation>
    <scope>NUCLEOTIDE SEQUENCE [LARGE SCALE GENOMIC DNA]</scope>
    <source>
        <strain evidence="1 3">CECT 7022</strain>
    </source>
</reference>
<keyword evidence="4" id="KW-1185">Reference proteome</keyword>
<proteinExistence type="predicted"/>
<dbReference type="EMBL" id="CP054614">
    <property type="protein sequence ID" value="QKS55933.1"/>
    <property type="molecule type" value="Genomic_DNA"/>
</dbReference>
<name>A0A2V4W8B9_PAEBA</name>
<organism evidence="1 3">
    <name type="scientific">Paenibacillus barcinonensis</name>
    <dbReference type="NCBI Taxonomy" id="198119"/>
    <lineage>
        <taxon>Bacteria</taxon>
        <taxon>Bacillati</taxon>
        <taxon>Bacillota</taxon>
        <taxon>Bacilli</taxon>
        <taxon>Bacillales</taxon>
        <taxon>Paenibacillaceae</taxon>
        <taxon>Paenibacillus</taxon>
    </lineage>
</organism>
<dbReference type="Proteomes" id="UP000247790">
    <property type="component" value="Unassembled WGS sequence"/>
</dbReference>
<dbReference type="OrthoDB" id="2666247at2"/>
<evidence type="ECO:0000313" key="3">
    <source>
        <dbReference type="Proteomes" id="UP000247790"/>
    </source>
</evidence>
<dbReference type="EMBL" id="QJSW01000002">
    <property type="protein sequence ID" value="PYE51563.1"/>
    <property type="molecule type" value="Genomic_DNA"/>
</dbReference>
<dbReference type="Proteomes" id="UP000509327">
    <property type="component" value="Chromosome"/>
</dbReference>
<protein>
    <submittedName>
        <fullName evidence="1">Uncharacterized protein</fullName>
    </submittedName>
</protein>
<dbReference type="RefSeq" id="WP_110894684.1">
    <property type="nucleotide sequence ID" value="NZ_CP054614.1"/>
</dbReference>
<evidence type="ECO:0000313" key="4">
    <source>
        <dbReference type="Proteomes" id="UP000509327"/>
    </source>
</evidence>
<sequence length="123" mass="14877">MQQIIDLLGVDKKAGDFLNMVTFLFQGNLDFFIDKCKDKSSGFMHSFLYDYRKDMIKRTRFASFEEFNDTYNINDKTALERLFQEPISKWQMDRFNCNDTTTIYNLHLNNPEIRFDRFTMQFM</sequence>